<feature type="transmembrane region" description="Helical" evidence="1">
    <location>
        <begin position="40"/>
        <end position="58"/>
    </location>
</feature>
<reference evidence="2 3" key="1">
    <citation type="submission" date="2017-07" db="EMBL/GenBank/DDBJ databases">
        <authorList>
            <person name="Sun Z.S."/>
            <person name="Albrecht U."/>
            <person name="Echele G."/>
            <person name="Lee C.C."/>
        </authorList>
    </citation>
    <scope>NUCLEOTIDE SEQUENCE [LARGE SCALE GENOMIC DNA]</scope>
    <source>
        <strain evidence="3">type strain: KCTC 22618</strain>
    </source>
</reference>
<evidence type="ECO:0000313" key="3">
    <source>
        <dbReference type="Proteomes" id="UP000215214"/>
    </source>
</evidence>
<dbReference type="KEGG" id="tje:TJEJU_0536"/>
<keyword evidence="1" id="KW-0812">Transmembrane</keyword>
<accession>A0A238U536</accession>
<gene>
    <name evidence="2" type="ORF">TJEJU_0536</name>
</gene>
<dbReference type="RefSeq" id="WP_095069179.1">
    <property type="nucleotide sequence ID" value="NZ_LT899436.1"/>
</dbReference>
<proteinExistence type="predicted"/>
<dbReference type="EMBL" id="LT899436">
    <property type="protein sequence ID" value="SNR14319.1"/>
    <property type="molecule type" value="Genomic_DNA"/>
</dbReference>
<dbReference type="OrthoDB" id="1376579at2"/>
<feature type="transmembrane region" description="Helical" evidence="1">
    <location>
        <begin position="12"/>
        <end position="33"/>
    </location>
</feature>
<dbReference type="Proteomes" id="UP000215214">
    <property type="component" value="Chromosome TJEJU"/>
</dbReference>
<protein>
    <submittedName>
        <fullName evidence="2">Uncharacterized protein</fullName>
    </submittedName>
</protein>
<sequence>MIFLEGGMSGLWVLVLLMLAGPALVLGLIGFLFRRKNKKVATVFYILAILYFIIGWGVCSGM</sequence>
<evidence type="ECO:0000256" key="1">
    <source>
        <dbReference type="SAM" id="Phobius"/>
    </source>
</evidence>
<keyword evidence="1" id="KW-0472">Membrane</keyword>
<keyword evidence="1" id="KW-1133">Transmembrane helix</keyword>
<dbReference type="AlphaFoldDB" id="A0A238U536"/>
<keyword evidence="3" id="KW-1185">Reference proteome</keyword>
<evidence type="ECO:0000313" key="2">
    <source>
        <dbReference type="EMBL" id="SNR14319.1"/>
    </source>
</evidence>
<dbReference type="NCBIfam" id="TIGR01167">
    <property type="entry name" value="LPXTG_anchor"/>
    <property type="match status" value="1"/>
</dbReference>
<name>A0A238U536_9FLAO</name>
<organism evidence="2 3">
    <name type="scientific">Tenacibaculum jejuense</name>
    <dbReference type="NCBI Taxonomy" id="584609"/>
    <lineage>
        <taxon>Bacteria</taxon>
        <taxon>Pseudomonadati</taxon>
        <taxon>Bacteroidota</taxon>
        <taxon>Flavobacteriia</taxon>
        <taxon>Flavobacteriales</taxon>
        <taxon>Flavobacteriaceae</taxon>
        <taxon>Tenacibaculum</taxon>
    </lineage>
</organism>